<dbReference type="EMBL" id="JTDF01011963">
    <property type="protein sequence ID" value="KAF8563405.1"/>
    <property type="molecule type" value="Genomic_DNA"/>
</dbReference>
<accession>A0A8T0D6E2</accession>
<feature type="region of interest" description="Disordered" evidence="2">
    <location>
        <begin position="393"/>
        <end position="519"/>
    </location>
</feature>
<reference evidence="4 5" key="1">
    <citation type="submission" date="2019-07" db="EMBL/GenBank/DDBJ databases">
        <title>Annotation for the trematode Paragonimus westermani.</title>
        <authorList>
            <person name="Choi Y.-J."/>
        </authorList>
    </citation>
    <scope>NUCLEOTIDE SEQUENCE [LARGE SCALE GENOMIC DNA]</scope>
    <source>
        <strain evidence="4">180907_Pwestermani</strain>
    </source>
</reference>
<feature type="compositionally biased region" description="Polar residues" evidence="2">
    <location>
        <begin position="505"/>
        <end position="514"/>
    </location>
</feature>
<feature type="region of interest" description="Disordered" evidence="2">
    <location>
        <begin position="365"/>
        <end position="384"/>
    </location>
</feature>
<evidence type="ECO:0000259" key="3">
    <source>
        <dbReference type="PROSITE" id="PS51508"/>
    </source>
</evidence>
<feature type="compositionally biased region" description="Polar residues" evidence="2">
    <location>
        <begin position="1275"/>
        <end position="1287"/>
    </location>
</feature>
<dbReference type="InterPro" id="IPR014797">
    <property type="entry name" value="CKK_CAMSAP"/>
</dbReference>
<dbReference type="GO" id="GO:0036449">
    <property type="term" value="C:microtubule minus-end"/>
    <property type="evidence" value="ECO:0007669"/>
    <property type="project" value="TreeGrafter"/>
</dbReference>
<feature type="compositionally biased region" description="Acidic residues" evidence="2">
    <location>
        <begin position="1346"/>
        <end position="1357"/>
    </location>
</feature>
<dbReference type="GO" id="GO:0005516">
    <property type="term" value="F:calmodulin binding"/>
    <property type="evidence" value="ECO:0007669"/>
    <property type="project" value="InterPro"/>
</dbReference>
<feature type="compositionally biased region" description="Polar residues" evidence="2">
    <location>
        <begin position="701"/>
        <end position="721"/>
    </location>
</feature>
<dbReference type="SUPFAM" id="SSF50346">
    <property type="entry name" value="PRC-barrel domain"/>
    <property type="match status" value="1"/>
</dbReference>
<feature type="region of interest" description="Disordered" evidence="2">
    <location>
        <begin position="1219"/>
        <end position="1359"/>
    </location>
</feature>
<feature type="compositionally biased region" description="Basic residues" evidence="2">
    <location>
        <begin position="963"/>
        <end position="973"/>
    </location>
</feature>
<feature type="region of interest" description="Disordered" evidence="2">
    <location>
        <begin position="765"/>
        <end position="792"/>
    </location>
</feature>
<comment type="domain">
    <text evidence="1">The CKK domain binds microtubules.</text>
</comment>
<evidence type="ECO:0000313" key="4">
    <source>
        <dbReference type="EMBL" id="KAF8563405.1"/>
    </source>
</evidence>
<feature type="compositionally biased region" description="Basic and acidic residues" evidence="2">
    <location>
        <begin position="1222"/>
        <end position="1249"/>
    </location>
</feature>
<dbReference type="OrthoDB" id="2125658at2759"/>
<feature type="compositionally biased region" description="Basic and acidic residues" evidence="2">
    <location>
        <begin position="1165"/>
        <end position="1174"/>
    </location>
</feature>
<dbReference type="GO" id="GO:0007026">
    <property type="term" value="P:negative regulation of microtubule depolymerization"/>
    <property type="evidence" value="ECO:0007669"/>
    <property type="project" value="TreeGrafter"/>
</dbReference>
<comment type="similarity">
    <text evidence="1">Belongs to the CAMSAP1 family.</text>
</comment>
<name>A0A8T0D6E2_9TREM</name>
<feature type="compositionally biased region" description="Polar residues" evidence="2">
    <location>
        <begin position="1143"/>
        <end position="1164"/>
    </location>
</feature>
<dbReference type="InterPro" id="IPR032940">
    <property type="entry name" value="CAMSAP"/>
</dbReference>
<protein>
    <recommendedName>
        <fullName evidence="3">CKK domain-containing protein</fullName>
    </recommendedName>
</protein>
<dbReference type="Gene3D" id="3.10.20.360">
    <property type="entry name" value="CKK domain"/>
    <property type="match status" value="1"/>
</dbReference>
<dbReference type="Pfam" id="PF08683">
    <property type="entry name" value="CAMSAP_CKK"/>
    <property type="match status" value="1"/>
</dbReference>
<keyword evidence="5" id="KW-1185">Reference proteome</keyword>
<dbReference type="InterPro" id="IPR038209">
    <property type="entry name" value="CKK_dom_sf"/>
</dbReference>
<feature type="compositionally biased region" description="Acidic residues" evidence="2">
    <location>
        <begin position="894"/>
        <end position="910"/>
    </location>
</feature>
<feature type="region of interest" description="Disordered" evidence="2">
    <location>
        <begin position="963"/>
        <end position="999"/>
    </location>
</feature>
<feature type="compositionally biased region" description="Polar residues" evidence="2">
    <location>
        <begin position="1308"/>
        <end position="1318"/>
    </location>
</feature>
<dbReference type="Proteomes" id="UP000699462">
    <property type="component" value="Unassembled WGS sequence"/>
</dbReference>
<feature type="region of interest" description="Disordered" evidence="2">
    <location>
        <begin position="894"/>
        <end position="927"/>
    </location>
</feature>
<dbReference type="PANTHER" id="PTHR21595">
    <property type="entry name" value="PATRONIN"/>
    <property type="match status" value="1"/>
</dbReference>
<evidence type="ECO:0000256" key="1">
    <source>
        <dbReference type="PROSITE-ProRule" id="PRU00841"/>
    </source>
</evidence>
<dbReference type="GO" id="GO:0031122">
    <property type="term" value="P:cytoplasmic microtubule organization"/>
    <property type="evidence" value="ECO:0007669"/>
    <property type="project" value="TreeGrafter"/>
</dbReference>
<dbReference type="GO" id="GO:0051011">
    <property type="term" value="F:microtubule minus-end binding"/>
    <property type="evidence" value="ECO:0007669"/>
    <property type="project" value="TreeGrafter"/>
</dbReference>
<feature type="region of interest" description="Disordered" evidence="2">
    <location>
        <begin position="646"/>
        <end position="744"/>
    </location>
</feature>
<gene>
    <name evidence="4" type="ORF">P879_01504</name>
</gene>
<evidence type="ECO:0000313" key="5">
    <source>
        <dbReference type="Proteomes" id="UP000699462"/>
    </source>
</evidence>
<feature type="region of interest" description="Disordered" evidence="2">
    <location>
        <begin position="1141"/>
        <end position="1174"/>
    </location>
</feature>
<dbReference type="PANTHER" id="PTHR21595:SF0">
    <property type="entry name" value="PATRONIN"/>
    <property type="match status" value="1"/>
</dbReference>
<feature type="compositionally biased region" description="Basic and acidic residues" evidence="2">
    <location>
        <begin position="723"/>
        <end position="741"/>
    </location>
</feature>
<dbReference type="InterPro" id="IPR011033">
    <property type="entry name" value="PRC_barrel-like_sf"/>
</dbReference>
<evidence type="ECO:0000256" key="2">
    <source>
        <dbReference type="SAM" id="MobiDB-lite"/>
    </source>
</evidence>
<feature type="compositionally biased region" description="Polar residues" evidence="2">
    <location>
        <begin position="662"/>
        <end position="691"/>
    </location>
</feature>
<proteinExistence type="inferred from homology"/>
<dbReference type="PROSITE" id="PS51508">
    <property type="entry name" value="CKK"/>
    <property type="match status" value="1"/>
</dbReference>
<dbReference type="SMART" id="SM01051">
    <property type="entry name" value="CAMSAP_CKK"/>
    <property type="match status" value="1"/>
</dbReference>
<comment type="caution">
    <text evidence="4">The sequence shown here is derived from an EMBL/GenBank/DDBJ whole genome shotgun (WGS) entry which is preliminary data.</text>
</comment>
<sequence>MAASIFNLAHPDLVKQSIIDLGEPLPTRSADRSPVDDLPLFTSDQQLSTIDLPEYRRLLHGWLDSVVTQTLWSLVDHSELTLPLVRQLVTHIGLATRLACAVYYYYHCLSKAAATVGVGNESFPIFLDHYLLALRDESAHCAADFLADDRVNGSRLIAFIHSQAASTNSSARLPRLKEQLSQLDLTSSLSPLQELVLLAEFYHWLVPSRSTPTALLPLRTTAPPDCSFQVEYHSKISPTSSRRSSSIQNGVLQNIVKRSAVVARSARPAHPNSRPLALLNTSAVEQLVSSTTSSDLMNPAHDQVGPHDSDNASTVINSHEKELVEGTDVNDDLLKNLAQAASRIENLSSEDAKDVNRTGYYVARQHPESTDSMEFSPASPRTHNTLERNNLYATFSKRPSPAVSDRLPVIGSPKRIRSSKSSSKSSNTPVNPPCSKPAVPCLRSEFENRRRSRSVLSAEQAATVKSSTGTKDPPPGTTTWAASGGNRKVAKQNSLPDSTADRCISPSSTACPNSTEKEISRGSAVAVRMFLDQRRRAIELGRQRALLANSKAVAERHHAAFQRLLQNEQRRRAKEDDVSNVPESEKTTSLIDSQGELEPSLSLQLPSAEIVEAPVVNVDLTPTAHFTGEQTTDINEDLSVLSVDATCKPNQTPDEHIDLTEDNPNQPVADSSQQSITDNLASFVSPHNTSPPDHPDLLCNSRDSGQFVSSTNKTVDSTTDCRSSSDARESRSSRSGSDRMEYTPSLVIEQTDYISDQRLIPSLCARPNLQRSRHRQSTPQPHLDETMSPRNGHFASRKMRHEDFYAPPPTECDYVSTGYPTCPGSPVGPHASSHSPSRAQIRRIPYPTQSHPSRRSYSRHPPPPQHPPRTHLSRNQFVASADFDWSGPKWTVEPEQEDDFYYDGADELGDDEARSSDSGEELDMQSNYSHGRWEVDRYSDRSFPVTARSVSSQPFLKPFHSLRHSQTVRHRRPISPLPGSLTNTTRRRTPRSSNSGVSAATLSELNRNIADLQSGLERLTLLASGSNVSVGSLAGDPHLMGQQAPAYLLNSNTSLSGSTRAQWSDRPKLRQLNADLPLERSPEPTLPVVTNRIDTDVQTVSSHSDKQPSDLQPASTAAVCTRSTGCSLLVDKGVDPTSPFLPGSSTVNLEHGTCSQTSNSSVSEKQPDPPEKTEVHVITEPNQFFIAFEEPDPQRMQRKCDQLEARRATERAFVAQQLQARRTQDRENKQSVEQAQHERRAVEREKRDNLLQAYRGKKEPDSRLANPYPVRSGTVALSRSEVNLSTSPKERRKISHCSDSNKRIPRQPNGTDVRSSIQRFRPNFRRKPSPSCTQSAVGLRGSGDGEAVEANECEEDEHGVFKSNETVHEADPLPNGNSTRAQLPSGLSLSSLHRLGATEPPSGGSGLTVSTSAQPKLFVKPKAKSNRMVIVNAIGHACLAGAVNEPMKQAALKELAATEGTHFMILFRDSRCQYRAVYSFDLESEELRLICGTGPRKITHDMANRFFKYNSGGKHFTEITSTNHLSPVVDAITIHDSLWTKSGGQSAALNLLSGSSGGGGAVSSAGRSS</sequence>
<feature type="domain" description="CKK" evidence="3">
    <location>
        <begin position="1414"/>
        <end position="1551"/>
    </location>
</feature>
<organism evidence="4 5">
    <name type="scientific">Paragonimus westermani</name>
    <dbReference type="NCBI Taxonomy" id="34504"/>
    <lineage>
        <taxon>Eukaryota</taxon>
        <taxon>Metazoa</taxon>
        <taxon>Spiralia</taxon>
        <taxon>Lophotrochozoa</taxon>
        <taxon>Platyhelminthes</taxon>
        <taxon>Trematoda</taxon>
        <taxon>Digenea</taxon>
        <taxon>Plagiorchiida</taxon>
        <taxon>Troglotremata</taxon>
        <taxon>Troglotrematidae</taxon>
        <taxon>Paragonimus</taxon>
    </lineage>
</organism>
<keyword evidence="1" id="KW-0493">Microtubule</keyword>
<feature type="region of interest" description="Disordered" evidence="2">
    <location>
        <begin position="847"/>
        <end position="871"/>
    </location>
</feature>
<feature type="region of interest" description="Disordered" evidence="2">
    <location>
        <begin position="569"/>
        <end position="598"/>
    </location>
</feature>